<evidence type="ECO:0000256" key="6">
    <source>
        <dbReference type="ARBA" id="ARBA00022679"/>
    </source>
</evidence>
<keyword evidence="5 11" id="KW-0328">Glycosyltransferase</keyword>
<name>A0A971M2N1_9BACT</name>
<dbReference type="GO" id="GO:0008184">
    <property type="term" value="F:glycogen phosphorylase activity"/>
    <property type="evidence" value="ECO:0007669"/>
    <property type="project" value="InterPro"/>
</dbReference>
<evidence type="ECO:0000256" key="1">
    <source>
        <dbReference type="ARBA" id="ARBA00001275"/>
    </source>
</evidence>
<dbReference type="EC" id="2.4.1.1" evidence="11"/>
<dbReference type="InterPro" id="IPR011833">
    <property type="entry name" value="Glycg_phsphrylas"/>
</dbReference>
<evidence type="ECO:0000256" key="8">
    <source>
        <dbReference type="ARBA" id="ARBA00023277"/>
    </source>
</evidence>
<keyword evidence="4" id="KW-0321">Glycogen metabolism</keyword>
<evidence type="ECO:0000256" key="5">
    <source>
        <dbReference type="ARBA" id="ARBA00022676"/>
    </source>
</evidence>
<comment type="similarity">
    <text evidence="3 11">Belongs to the glycogen phosphorylase family.</text>
</comment>
<dbReference type="PANTHER" id="PTHR11468">
    <property type="entry name" value="GLYCOGEN PHOSPHORYLASE"/>
    <property type="match status" value="1"/>
</dbReference>
<feature type="modified residue" description="N6-(pyridoxal phosphate)lysine" evidence="10">
    <location>
        <position position="659"/>
    </location>
</feature>
<comment type="caution">
    <text evidence="12">The sequence shown here is derived from an EMBL/GenBank/DDBJ whole genome shotgun (WGS) entry which is preliminary data.</text>
</comment>
<keyword evidence="6 11" id="KW-0808">Transferase</keyword>
<sequence>MKRDVDTLRHSLTDRLTYDLAKDMYSATARDKFQALALSVRELISERWIRTQQRYYDVDAKRVYYLSLEFLLGRLLQNYVINLGLSGEYGRAAHVLGITWEDAAELEWDAGLGNGGLGRLAACFLDSLATLQYPGYGYGIRYEYGIFQQRIKDGFQIEAPDNWLRYGNPWEFPRPELLYLVRFHGRVDDRAGRVGKFGTKWVGGDEVMAMAYDYPVPGFKNDTVNTLRLWAAKSVREFDLQFFNSGDYVKAVEDRYSSENISKVLYPSDQYAAGKELRLKQQYFFVSATLMDIIRRYKKFHRRYDEFPQKVAIQLNDTHPAVAIAELMRIFVDEEGMVWDDAWAIATRTFGYTNHTVLPEALETWSEGLFAYVLPRHLQIIQEIDRRFLVQVGERFPDEPAKREKMGLITGGKERAVNMARLAIVGSHTVNGVSQLHTTILKERVFKDFYAMMPGKFQNVTNGITPRRWLLQANPSLSELITHAIGEGWQRDLEELRKLEPFAEDEEFRRQFGRIKEANKVSLSRYLYSAYWLSLPPDYFLDCQTKRFHEYKRQLLNIMYVITLYNRIREGRTDKRLVPRTVLFAGKAAPGYFLCKLIIKLIHNVGNFVDADPLVSDKLSVVFVPNYDVSLAQRIMPAAELSQQISTAGYEASGTGNMKFTLNGALTIGTLDGANVEIREEVGEENFFLFGHTAEELVRLRPSYNPRTYYEENKELKQVIDQIRSGYFSPGAPRLFDPIIDSLLQHDPFFVLADYGSYVECQEKVTEAYKDRSRWLRMAVLNVARSGKFSSDRAIHEYAENIWKIKEVRP</sequence>
<dbReference type="Proteomes" id="UP000777265">
    <property type="component" value="Unassembled WGS sequence"/>
</dbReference>
<proteinExistence type="inferred from homology"/>
<comment type="function">
    <text evidence="11">Allosteric enzyme that catalyzes the rate-limiting step in glycogen catabolism, the phosphorolytic cleavage of glycogen to produce glucose-1-phosphate, and plays a central role in maintaining cellular and organismal glucose homeostasis.</text>
</comment>
<evidence type="ECO:0000256" key="2">
    <source>
        <dbReference type="ARBA" id="ARBA00001933"/>
    </source>
</evidence>
<dbReference type="FunFam" id="3.40.50.2000:FF:000005">
    <property type="entry name" value="Alpha-1,4 glucan phosphorylase"/>
    <property type="match status" value="1"/>
</dbReference>
<accession>A0A971M2N1</accession>
<evidence type="ECO:0000256" key="4">
    <source>
        <dbReference type="ARBA" id="ARBA00022600"/>
    </source>
</evidence>
<dbReference type="InterPro" id="IPR035090">
    <property type="entry name" value="Pyridoxal_P_attach_site"/>
</dbReference>
<dbReference type="Gene3D" id="3.40.50.2000">
    <property type="entry name" value="Glycogen Phosphorylase B"/>
    <property type="match status" value="2"/>
</dbReference>
<dbReference type="Pfam" id="PF00343">
    <property type="entry name" value="Phosphorylase"/>
    <property type="match status" value="1"/>
</dbReference>
<comment type="function">
    <text evidence="9">Phosphorylase is an important allosteric enzyme in carbohydrate metabolism. Enzymes from different sources differ in their regulatory mechanisms and in their natural substrates. However, all known phosphorylases share catalytic and structural properties.</text>
</comment>
<dbReference type="InterPro" id="IPR000811">
    <property type="entry name" value="Glyco_trans_35"/>
</dbReference>
<dbReference type="NCBIfam" id="TIGR02093">
    <property type="entry name" value="P_ylase"/>
    <property type="match status" value="1"/>
</dbReference>
<evidence type="ECO:0000313" key="13">
    <source>
        <dbReference type="Proteomes" id="UP000777265"/>
    </source>
</evidence>
<dbReference type="EMBL" id="JAAYEE010000016">
    <property type="protein sequence ID" value="NLW34001.1"/>
    <property type="molecule type" value="Genomic_DNA"/>
</dbReference>
<reference evidence="12" key="2">
    <citation type="submission" date="2020-01" db="EMBL/GenBank/DDBJ databases">
        <authorList>
            <person name="Campanaro S."/>
        </authorList>
    </citation>
    <scope>NUCLEOTIDE SEQUENCE</scope>
    <source>
        <strain evidence="12">AS06rmzACSIP_7</strain>
    </source>
</reference>
<keyword evidence="8 11" id="KW-0119">Carbohydrate metabolism</keyword>
<reference evidence="12" key="1">
    <citation type="journal article" date="2020" name="Biotechnol. Biofuels">
        <title>New insights from the biogas microbiome by comprehensive genome-resolved metagenomics of nearly 1600 species originating from multiple anaerobic digesters.</title>
        <authorList>
            <person name="Campanaro S."/>
            <person name="Treu L."/>
            <person name="Rodriguez-R L.M."/>
            <person name="Kovalovszki A."/>
            <person name="Ziels R.M."/>
            <person name="Maus I."/>
            <person name="Zhu X."/>
            <person name="Kougias P.G."/>
            <person name="Basile A."/>
            <person name="Luo G."/>
            <person name="Schluter A."/>
            <person name="Konstantinidis K.T."/>
            <person name="Angelidaki I."/>
        </authorList>
    </citation>
    <scope>NUCLEOTIDE SEQUENCE</scope>
    <source>
        <strain evidence="12">AS06rmzACSIP_7</strain>
    </source>
</reference>
<dbReference type="PANTHER" id="PTHR11468:SF3">
    <property type="entry name" value="GLYCOGEN PHOSPHORYLASE, LIVER FORM"/>
    <property type="match status" value="1"/>
</dbReference>
<dbReference type="PROSITE" id="PS00102">
    <property type="entry name" value="PHOSPHORYLASE"/>
    <property type="match status" value="1"/>
</dbReference>
<evidence type="ECO:0000256" key="7">
    <source>
        <dbReference type="ARBA" id="ARBA00022898"/>
    </source>
</evidence>
<dbReference type="SUPFAM" id="SSF53756">
    <property type="entry name" value="UDP-Glycosyltransferase/glycogen phosphorylase"/>
    <property type="match status" value="1"/>
</dbReference>
<comment type="catalytic activity">
    <reaction evidence="1 11">
        <text>[(1-&gt;4)-alpha-D-glucosyl](n) + phosphate = [(1-&gt;4)-alpha-D-glucosyl](n-1) + alpha-D-glucose 1-phosphate</text>
        <dbReference type="Rhea" id="RHEA:41732"/>
        <dbReference type="Rhea" id="RHEA-COMP:9584"/>
        <dbReference type="Rhea" id="RHEA-COMP:9586"/>
        <dbReference type="ChEBI" id="CHEBI:15444"/>
        <dbReference type="ChEBI" id="CHEBI:43474"/>
        <dbReference type="ChEBI" id="CHEBI:58601"/>
        <dbReference type="EC" id="2.4.1.1"/>
    </reaction>
</comment>
<dbReference type="GO" id="GO:0030170">
    <property type="term" value="F:pyridoxal phosphate binding"/>
    <property type="evidence" value="ECO:0007669"/>
    <property type="project" value="InterPro"/>
</dbReference>
<evidence type="ECO:0000256" key="9">
    <source>
        <dbReference type="ARBA" id="ARBA00025174"/>
    </source>
</evidence>
<dbReference type="AlphaFoldDB" id="A0A971M2N1"/>
<dbReference type="GO" id="GO:0005737">
    <property type="term" value="C:cytoplasm"/>
    <property type="evidence" value="ECO:0007669"/>
    <property type="project" value="TreeGrafter"/>
</dbReference>
<dbReference type="CDD" id="cd04300">
    <property type="entry name" value="GT35_Glycogen_Phosphorylase"/>
    <property type="match status" value="1"/>
</dbReference>
<dbReference type="GO" id="GO:0005980">
    <property type="term" value="P:glycogen catabolic process"/>
    <property type="evidence" value="ECO:0007669"/>
    <property type="project" value="TreeGrafter"/>
</dbReference>
<evidence type="ECO:0000256" key="11">
    <source>
        <dbReference type="RuleBase" id="RU000587"/>
    </source>
</evidence>
<gene>
    <name evidence="12" type="ORF">GXY80_00765</name>
</gene>
<protein>
    <recommendedName>
        <fullName evidence="11">Alpha-1,4 glucan phosphorylase</fullName>
        <ecNumber evidence="11">2.4.1.1</ecNumber>
    </recommendedName>
</protein>
<evidence type="ECO:0000256" key="3">
    <source>
        <dbReference type="ARBA" id="ARBA00006047"/>
    </source>
</evidence>
<evidence type="ECO:0000256" key="10">
    <source>
        <dbReference type="PIRSR" id="PIRSR000460-1"/>
    </source>
</evidence>
<evidence type="ECO:0000313" key="12">
    <source>
        <dbReference type="EMBL" id="NLW34001.1"/>
    </source>
</evidence>
<dbReference type="PIRSF" id="PIRSF000460">
    <property type="entry name" value="Pprylas_GlgP"/>
    <property type="match status" value="1"/>
</dbReference>
<organism evidence="12 13">
    <name type="scientific">Syntrophorhabdus aromaticivorans</name>
    <dbReference type="NCBI Taxonomy" id="328301"/>
    <lineage>
        <taxon>Bacteria</taxon>
        <taxon>Pseudomonadati</taxon>
        <taxon>Thermodesulfobacteriota</taxon>
        <taxon>Syntrophorhabdia</taxon>
        <taxon>Syntrophorhabdales</taxon>
        <taxon>Syntrophorhabdaceae</taxon>
        <taxon>Syntrophorhabdus</taxon>
    </lineage>
</organism>
<dbReference type="FunFam" id="3.40.50.2000:FF:000002">
    <property type="entry name" value="Alpha-1,4 glucan phosphorylase"/>
    <property type="match status" value="1"/>
</dbReference>
<keyword evidence="7 10" id="KW-0663">Pyridoxal phosphate</keyword>
<comment type="cofactor">
    <cofactor evidence="2 11">
        <name>pyridoxal 5'-phosphate</name>
        <dbReference type="ChEBI" id="CHEBI:597326"/>
    </cofactor>
</comment>